<reference evidence="2 3" key="1">
    <citation type="submission" date="2018-03" db="EMBL/GenBank/DDBJ databases">
        <title>Aquarubrobacter algicola gen. nov., sp. nov., a novel actinobacterium isolated from shallow eutrophic lake during the end of cyanobacterial harmful algal blooms.</title>
        <authorList>
            <person name="Chun S.J."/>
        </authorList>
    </citation>
    <scope>NUCLEOTIDE SEQUENCE [LARGE SCALE GENOMIC DNA]</scope>
    <source>
        <strain evidence="2 3">Seoho-28</strain>
    </source>
</reference>
<evidence type="ECO:0000256" key="1">
    <source>
        <dbReference type="SAM" id="MobiDB-lite"/>
    </source>
</evidence>
<feature type="region of interest" description="Disordered" evidence="1">
    <location>
        <begin position="109"/>
        <end position="135"/>
    </location>
</feature>
<proteinExistence type="predicted"/>
<accession>A0A2T4UCE2</accession>
<dbReference type="AlphaFoldDB" id="A0A2T4UCE2"/>
<feature type="compositionally biased region" description="Low complexity" evidence="1">
    <location>
        <begin position="122"/>
        <end position="135"/>
    </location>
</feature>
<name>A0A2T4UCE2_9ACTN</name>
<keyword evidence="3" id="KW-1185">Reference proteome</keyword>
<organism evidence="2 3">
    <name type="scientific">Paraconexibacter algicola</name>
    <dbReference type="NCBI Taxonomy" id="2133960"/>
    <lineage>
        <taxon>Bacteria</taxon>
        <taxon>Bacillati</taxon>
        <taxon>Actinomycetota</taxon>
        <taxon>Thermoleophilia</taxon>
        <taxon>Solirubrobacterales</taxon>
        <taxon>Paraconexibacteraceae</taxon>
        <taxon>Paraconexibacter</taxon>
    </lineage>
</organism>
<dbReference type="OrthoDB" id="5243764at2"/>
<comment type="caution">
    <text evidence="2">The sequence shown here is derived from an EMBL/GenBank/DDBJ whole genome shotgun (WGS) entry which is preliminary data.</text>
</comment>
<dbReference type="InterPro" id="IPR011990">
    <property type="entry name" value="TPR-like_helical_dom_sf"/>
</dbReference>
<dbReference type="Proteomes" id="UP000240739">
    <property type="component" value="Unassembled WGS sequence"/>
</dbReference>
<gene>
    <name evidence="2" type="ORF">C7Y72_20220</name>
</gene>
<dbReference type="RefSeq" id="WP_107571005.1">
    <property type="nucleotide sequence ID" value="NZ_PYYB01000004.1"/>
</dbReference>
<dbReference type="EMBL" id="PYYB01000004">
    <property type="protein sequence ID" value="PTL54905.1"/>
    <property type="molecule type" value="Genomic_DNA"/>
</dbReference>
<dbReference type="Gene3D" id="1.25.40.10">
    <property type="entry name" value="Tetratricopeptide repeat domain"/>
    <property type="match status" value="1"/>
</dbReference>
<sequence length="135" mass="14679">MDDVYTLFRNGSRLLDEGDFHAATVPLMRARDLSPGEDSIHEALGRALFGAHRYREAAAEFAAVAAHAPTNDYALFCLGRALQLCGRHAEARRPLALAAQLRPERADYRRYRDAARRHAGDDAPPSAEPGAGPAA</sequence>
<protein>
    <submittedName>
        <fullName evidence="2">Uncharacterized protein</fullName>
    </submittedName>
</protein>
<dbReference type="SUPFAM" id="SSF48452">
    <property type="entry name" value="TPR-like"/>
    <property type="match status" value="1"/>
</dbReference>
<feature type="compositionally biased region" description="Basic and acidic residues" evidence="1">
    <location>
        <begin position="109"/>
        <end position="121"/>
    </location>
</feature>
<evidence type="ECO:0000313" key="3">
    <source>
        <dbReference type="Proteomes" id="UP000240739"/>
    </source>
</evidence>
<evidence type="ECO:0000313" key="2">
    <source>
        <dbReference type="EMBL" id="PTL54905.1"/>
    </source>
</evidence>